<keyword evidence="11 13" id="KW-0501">Molybdenum cofactor biosynthesis</keyword>
<gene>
    <name evidence="15" type="ORF">GCU85_00730</name>
</gene>
<dbReference type="GO" id="GO:0006777">
    <property type="term" value="P:Mo-molybdopterin cofactor biosynthetic process"/>
    <property type="evidence" value="ECO:0007669"/>
    <property type="project" value="UniProtKB-UniRule"/>
</dbReference>
<dbReference type="InterPro" id="IPR001453">
    <property type="entry name" value="MoaB/Mog_dom"/>
</dbReference>
<evidence type="ECO:0000256" key="13">
    <source>
        <dbReference type="RuleBase" id="RU365090"/>
    </source>
</evidence>
<dbReference type="Pfam" id="PF03453">
    <property type="entry name" value="MoeA_N"/>
    <property type="match status" value="1"/>
</dbReference>
<keyword evidence="10 13" id="KW-0460">Magnesium</keyword>
<evidence type="ECO:0000256" key="4">
    <source>
        <dbReference type="ARBA" id="ARBA00010763"/>
    </source>
</evidence>
<evidence type="ECO:0000256" key="3">
    <source>
        <dbReference type="ARBA" id="ARBA00005046"/>
    </source>
</evidence>
<dbReference type="PANTHER" id="PTHR10192">
    <property type="entry name" value="MOLYBDOPTERIN BIOSYNTHESIS PROTEIN"/>
    <property type="match status" value="1"/>
</dbReference>
<dbReference type="Gene3D" id="2.40.340.10">
    <property type="entry name" value="MoeA, C-terminal, domain IV"/>
    <property type="match status" value="1"/>
</dbReference>
<dbReference type="PANTHER" id="PTHR10192:SF5">
    <property type="entry name" value="GEPHYRIN"/>
    <property type="match status" value="1"/>
</dbReference>
<dbReference type="Gene3D" id="2.170.190.11">
    <property type="entry name" value="Molybdopterin biosynthesis moea protein, domain 3"/>
    <property type="match status" value="1"/>
</dbReference>
<comment type="catalytic activity">
    <reaction evidence="12">
        <text>adenylyl-molybdopterin + molybdate = Mo-molybdopterin + AMP + H(+)</text>
        <dbReference type="Rhea" id="RHEA:35047"/>
        <dbReference type="ChEBI" id="CHEBI:15378"/>
        <dbReference type="ChEBI" id="CHEBI:36264"/>
        <dbReference type="ChEBI" id="CHEBI:62727"/>
        <dbReference type="ChEBI" id="CHEBI:71302"/>
        <dbReference type="ChEBI" id="CHEBI:456215"/>
        <dbReference type="EC" id="2.10.1.1"/>
    </reaction>
</comment>
<sequence>MSQNNASQNKAPPIHCDFDPAAITIAQAKAVIKEKVSPLTDSQWVALRQATGRVLAKDIAAPADHPPTDNSAMDGYAVIAADVNSAEGSAGAMLTVVGDAFAGSPFTGTLQRGQAVRIMTGGVIPKGADAVVMQEETEMATEMATEETVEINAAVKIGQNIRLQGENLRRGEVLLTAGTQLCPASIGLLATMGIAEVPVVRKIRVAIISTGDELQPIGSDLAHGNIYDSNRYMLIALLTDPRFEVIEKGTLADQQALIEKTLVEASQQADVIITTGGVSVGEADWIKDCVTRAGELIFWKAAIKPGRPITFGRLGQAWFFGLPGNPVSVMITFQQFVLLALEQLMGQQSVPSLTIKAKTTTPLKKRPGRTEFQRGWFFYDENGQACVESTGDQGSGILSSVQRANCMIVLATDQGSVGVGEWVSIQPNR</sequence>
<evidence type="ECO:0000256" key="5">
    <source>
        <dbReference type="ARBA" id="ARBA00013269"/>
    </source>
</evidence>
<dbReference type="InterPro" id="IPR038987">
    <property type="entry name" value="MoeA-like"/>
</dbReference>
<dbReference type="InterPro" id="IPR005111">
    <property type="entry name" value="MoeA_C_domain_IV"/>
</dbReference>
<evidence type="ECO:0000256" key="11">
    <source>
        <dbReference type="ARBA" id="ARBA00023150"/>
    </source>
</evidence>
<dbReference type="Pfam" id="PF03454">
    <property type="entry name" value="MoeA_C"/>
    <property type="match status" value="1"/>
</dbReference>
<dbReference type="SUPFAM" id="SSF63867">
    <property type="entry name" value="MoeA C-terminal domain-like"/>
    <property type="match status" value="1"/>
</dbReference>
<evidence type="ECO:0000256" key="9">
    <source>
        <dbReference type="ARBA" id="ARBA00022723"/>
    </source>
</evidence>
<accession>A0A6N7F087</accession>
<comment type="similarity">
    <text evidence="4 13">Belongs to the MoeA family.</text>
</comment>
<proteinExistence type="inferred from homology"/>
<evidence type="ECO:0000259" key="14">
    <source>
        <dbReference type="SMART" id="SM00852"/>
    </source>
</evidence>
<dbReference type="Pfam" id="PF00994">
    <property type="entry name" value="MoCF_biosynth"/>
    <property type="match status" value="1"/>
</dbReference>
<dbReference type="GO" id="GO:0061599">
    <property type="term" value="F:molybdopterin molybdotransferase activity"/>
    <property type="evidence" value="ECO:0007669"/>
    <property type="project" value="UniProtKB-UniRule"/>
</dbReference>
<keyword evidence="7 13" id="KW-0500">Molybdenum</keyword>
<dbReference type="GO" id="GO:0046872">
    <property type="term" value="F:metal ion binding"/>
    <property type="evidence" value="ECO:0007669"/>
    <property type="project" value="UniProtKB-UniRule"/>
</dbReference>
<dbReference type="RefSeq" id="WP_152808330.1">
    <property type="nucleotide sequence ID" value="NZ_WHNW01000001.1"/>
</dbReference>
<dbReference type="Gene3D" id="3.40.980.10">
    <property type="entry name" value="MoaB/Mog-like domain"/>
    <property type="match status" value="1"/>
</dbReference>
<dbReference type="FunFam" id="2.40.340.10:FF:000003">
    <property type="entry name" value="Molybdopterin molybdenumtransferase"/>
    <property type="match status" value="1"/>
</dbReference>
<dbReference type="EMBL" id="WHNW01000001">
    <property type="protein sequence ID" value="MPV85256.1"/>
    <property type="molecule type" value="Genomic_DNA"/>
</dbReference>
<dbReference type="GO" id="GO:0005829">
    <property type="term" value="C:cytosol"/>
    <property type="evidence" value="ECO:0007669"/>
    <property type="project" value="TreeGrafter"/>
</dbReference>
<evidence type="ECO:0000256" key="1">
    <source>
        <dbReference type="ARBA" id="ARBA00001946"/>
    </source>
</evidence>
<dbReference type="CDD" id="cd00887">
    <property type="entry name" value="MoeA"/>
    <property type="match status" value="1"/>
</dbReference>
<organism evidence="15 16">
    <name type="scientific">Ostreibacterium oceani</name>
    <dbReference type="NCBI Taxonomy" id="2654998"/>
    <lineage>
        <taxon>Bacteria</taxon>
        <taxon>Pseudomonadati</taxon>
        <taxon>Pseudomonadota</taxon>
        <taxon>Gammaproteobacteria</taxon>
        <taxon>Cardiobacteriales</taxon>
        <taxon>Ostreibacteriaceae</taxon>
        <taxon>Ostreibacterium</taxon>
    </lineage>
</organism>
<dbReference type="NCBIfam" id="TIGR00177">
    <property type="entry name" value="molyb_syn"/>
    <property type="match status" value="1"/>
</dbReference>
<evidence type="ECO:0000256" key="6">
    <source>
        <dbReference type="ARBA" id="ARBA00021108"/>
    </source>
</evidence>
<keyword evidence="9 13" id="KW-0479">Metal-binding</keyword>
<dbReference type="InParanoid" id="A0A6N7F087"/>
<comment type="cofactor">
    <cofactor evidence="1 13">
        <name>Mg(2+)</name>
        <dbReference type="ChEBI" id="CHEBI:18420"/>
    </cofactor>
</comment>
<feature type="domain" description="MoaB/Mog" evidence="14">
    <location>
        <begin position="206"/>
        <end position="343"/>
    </location>
</feature>
<dbReference type="SUPFAM" id="SSF53218">
    <property type="entry name" value="Molybdenum cofactor biosynthesis proteins"/>
    <property type="match status" value="1"/>
</dbReference>
<dbReference type="NCBIfam" id="NF045515">
    <property type="entry name" value="Glp_gephyrin"/>
    <property type="match status" value="1"/>
</dbReference>
<evidence type="ECO:0000256" key="8">
    <source>
        <dbReference type="ARBA" id="ARBA00022679"/>
    </source>
</evidence>
<dbReference type="InterPro" id="IPR036425">
    <property type="entry name" value="MoaB/Mog-like_dom_sf"/>
</dbReference>
<evidence type="ECO:0000313" key="16">
    <source>
        <dbReference type="Proteomes" id="UP000471298"/>
    </source>
</evidence>
<evidence type="ECO:0000256" key="2">
    <source>
        <dbReference type="ARBA" id="ARBA00002901"/>
    </source>
</evidence>
<dbReference type="SMART" id="SM00852">
    <property type="entry name" value="MoCF_biosynth"/>
    <property type="match status" value="1"/>
</dbReference>
<evidence type="ECO:0000256" key="12">
    <source>
        <dbReference type="ARBA" id="ARBA00047317"/>
    </source>
</evidence>
<dbReference type="UniPathway" id="UPA00344"/>
<evidence type="ECO:0000256" key="7">
    <source>
        <dbReference type="ARBA" id="ARBA00022505"/>
    </source>
</evidence>
<evidence type="ECO:0000256" key="10">
    <source>
        <dbReference type="ARBA" id="ARBA00022842"/>
    </source>
</evidence>
<dbReference type="FunFam" id="3.40.980.10:FF:000004">
    <property type="entry name" value="Molybdopterin molybdenumtransferase"/>
    <property type="match status" value="1"/>
</dbReference>
<dbReference type="SUPFAM" id="SSF63882">
    <property type="entry name" value="MoeA N-terminal region -like"/>
    <property type="match status" value="1"/>
</dbReference>
<dbReference type="FunCoup" id="A0A6N7F087">
    <property type="interactions" value="469"/>
</dbReference>
<dbReference type="FunFam" id="2.170.190.11:FF:000001">
    <property type="entry name" value="Molybdopterin molybdenumtransferase"/>
    <property type="match status" value="1"/>
</dbReference>
<comment type="function">
    <text evidence="2 13">Catalyzes the insertion of molybdate into adenylated molybdopterin with the concomitant release of AMP.</text>
</comment>
<dbReference type="Gene3D" id="3.90.105.10">
    <property type="entry name" value="Molybdopterin biosynthesis moea protein, domain 2"/>
    <property type="match status" value="1"/>
</dbReference>
<reference evidence="15 16" key="1">
    <citation type="submission" date="2019-10" db="EMBL/GenBank/DDBJ databases">
        <title>Cardiobacteriales fam. a chemoheterotrophic member of the order Cardiobacteriales, and proposal of Cardiobacteriales fam. nov.</title>
        <authorList>
            <person name="Wang C."/>
        </authorList>
    </citation>
    <scope>NUCLEOTIDE SEQUENCE [LARGE SCALE GENOMIC DNA]</scope>
    <source>
        <strain evidence="15 16">ML27</strain>
    </source>
</reference>
<evidence type="ECO:0000313" key="15">
    <source>
        <dbReference type="EMBL" id="MPV85256.1"/>
    </source>
</evidence>
<keyword evidence="16" id="KW-1185">Reference proteome</keyword>
<dbReference type="AlphaFoldDB" id="A0A6N7F087"/>
<name>A0A6N7F087_9GAMM</name>
<dbReference type="InterPro" id="IPR036688">
    <property type="entry name" value="MoeA_C_domain_IV_sf"/>
</dbReference>
<dbReference type="Proteomes" id="UP000471298">
    <property type="component" value="Unassembled WGS sequence"/>
</dbReference>
<dbReference type="EC" id="2.10.1.1" evidence="5 13"/>
<comment type="caution">
    <text evidence="15">The sequence shown here is derived from an EMBL/GenBank/DDBJ whole genome shotgun (WGS) entry which is preliminary data.</text>
</comment>
<keyword evidence="8 13" id="KW-0808">Transferase</keyword>
<dbReference type="InterPro" id="IPR036135">
    <property type="entry name" value="MoeA_linker/N_sf"/>
</dbReference>
<dbReference type="InterPro" id="IPR005110">
    <property type="entry name" value="MoeA_linker/N"/>
</dbReference>
<comment type="pathway">
    <text evidence="3 13">Cofactor biosynthesis; molybdopterin biosynthesis.</text>
</comment>
<protein>
    <recommendedName>
        <fullName evidence="6 13">Molybdopterin molybdenumtransferase</fullName>
        <ecNumber evidence="5 13">2.10.1.1</ecNumber>
    </recommendedName>
</protein>